<dbReference type="Proteomes" id="UP001652740">
    <property type="component" value="Unplaced"/>
</dbReference>
<name>A0ABM3MY95_GALME</name>
<evidence type="ECO:0000256" key="1">
    <source>
        <dbReference type="SAM" id="MobiDB-lite"/>
    </source>
</evidence>
<evidence type="ECO:0000313" key="3">
    <source>
        <dbReference type="RefSeq" id="XP_052756321.1"/>
    </source>
</evidence>
<organism evidence="2 3">
    <name type="scientific">Galleria mellonella</name>
    <name type="common">Greater wax moth</name>
    <dbReference type="NCBI Taxonomy" id="7137"/>
    <lineage>
        <taxon>Eukaryota</taxon>
        <taxon>Metazoa</taxon>
        <taxon>Ecdysozoa</taxon>
        <taxon>Arthropoda</taxon>
        <taxon>Hexapoda</taxon>
        <taxon>Insecta</taxon>
        <taxon>Pterygota</taxon>
        <taxon>Neoptera</taxon>
        <taxon>Endopterygota</taxon>
        <taxon>Lepidoptera</taxon>
        <taxon>Glossata</taxon>
        <taxon>Ditrysia</taxon>
        <taxon>Pyraloidea</taxon>
        <taxon>Pyralidae</taxon>
        <taxon>Galleriinae</taxon>
        <taxon>Galleria</taxon>
    </lineage>
</organism>
<proteinExistence type="predicted"/>
<feature type="compositionally biased region" description="Basic residues" evidence="1">
    <location>
        <begin position="41"/>
        <end position="50"/>
    </location>
</feature>
<protein>
    <submittedName>
        <fullName evidence="3">Uncharacterized protein LOC128201932</fullName>
    </submittedName>
</protein>
<sequence length="151" mass="16142">MELTHGHTQQTIVRTMLGVSENTNISTATRPRRDGGGTWAMRRRRGGAAARRHSVSHEAAGAPSAAHMSCDVTSVRIRTTSAAAAAAAAAAATTQAAPRALTLLKRAVCTLLIRFLLNCQHLHMIVHSSDVLKNDSLVADVLLGLCSRRRR</sequence>
<gene>
    <name evidence="3" type="primary">LOC128201932</name>
</gene>
<keyword evidence="2" id="KW-1185">Reference proteome</keyword>
<reference evidence="3" key="1">
    <citation type="submission" date="2025-08" db="UniProtKB">
        <authorList>
            <consortium name="RefSeq"/>
        </authorList>
    </citation>
    <scope>IDENTIFICATION</scope>
    <source>
        <tissue evidence="3">Whole larvae</tissue>
    </source>
</reference>
<accession>A0ABM3MY95</accession>
<dbReference type="GeneID" id="128201932"/>
<dbReference type="RefSeq" id="XP_052756321.1">
    <property type="nucleotide sequence ID" value="XM_052900361.1"/>
</dbReference>
<feature type="region of interest" description="Disordered" evidence="1">
    <location>
        <begin position="26"/>
        <end position="50"/>
    </location>
</feature>
<evidence type="ECO:0000313" key="2">
    <source>
        <dbReference type="Proteomes" id="UP001652740"/>
    </source>
</evidence>